<dbReference type="eggNOG" id="COG1940">
    <property type="taxonomic scope" value="Bacteria"/>
</dbReference>
<accession>A0A087BCB2</accession>
<sequence length="305" mass="31187">MTDSYTVGIDVGGTKIEAVLVDGMGVVRVCERMAARGGADRVVADCARLARMVAGPYFPEVQAVGIGIPGQVDPTTGHVANVVNLAIVDVELARLVSQALGGVPVHVENDVNAAALGAAHMLDRGSETVAFLNFGTGLAAGLVYRGRLLHGASGSAGEIGHIPVDPNRFECPCGQRGCLETVCSGAAVATLWPTGKDDPPMPDLLAKAKAGDPAAQRVLAIVKHAMGDAVQMVTQSVDPELIVVGGGMAKTGQPLLDAIGEEVQARGRRCPFLESLHIAGRLRLAPPDEPIGAVGAALAAVHVSV</sequence>
<name>A0A087BCB2_9BIFI</name>
<dbReference type="EMBL" id="JGZB01000003">
    <property type="protein sequence ID" value="KFI68662.1"/>
    <property type="molecule type" value="Genomic_DNA"/>
</dbReference>
<dbReference type="InterPro" id="IPR000600">
    <property type="entry name" value="ROK"/>
</dbReference>
<dbReference type="InterPro" id="IPR043129">
    <property type="entry name" value="ATPase_NBD"/>
</dbReference>
<comment type="caution">
    <text evidence="2">The sequence shown here is derived from an EMBL/GenBank/DDBJ whole genome shotgun (WGS) entry which is preliminary data.</text>
</comment>
<keyword evidence="2" id="KW-0808">Transferase</keyword>
<dbReference type="Pfam" id="PF00480">
    <property type="entry name" value="ROK"/>
    <property type="match status" value="1"/>
</dbReference>
<proteinExistence type="inferred from homology"/>
<dbReference type="AlphaFoldDB" id="A0A087BCB2"/>
<keyword evidence="3" id="KW-1185">Reference proteome</keyword>
<dbReference type="Gene3D" id="3.30.420.40">
    <property type="match status" value="2"/>
</dbReference>
<dbReference type="GO" id="GO:0004340">
    <property type="term" value="F:glucokinase activity"/>
    <property type="evidence" value="ECO:0007669"/>
    <property type="project" value="UniProtKB-EC"/>
</dbReference>
<organism evidence="2 3">
    <name type="scientific">Bifidobacterium magnum</name>
    <dbReference type="NCBI Taxonomy" id="1692"/>
    <lineage>
        <taxon>Bacteria</taxon>
        <taxon>Bacillati</taxon>
        <taxon>Actinomycetota</taxon>
        <taxon>Actinomycetes</taxon>
        <taxon>Bifidobacteriales</taxon>
        <taxon>Bifidobacteriaceae</taxon>
        <taxon>Bifidobacterium</taxon>
    </lineage>
</organism>
<evidence type="ECO:0000313" key="3">
    <source>
        <dbReference type="Proteomes" id="UP000029052"/>
    </source>
</evidence>
<dbReference type="PANTHER" id="PTHR18964:SF149">
    <property type="entry name" value="BIFUNCTIONAL UDP-N-ACETYLGLUCOSAMINE 2-EPIMERASE_N-ACETYLMANNOSAMINE KINASE"/>
    <property type="match status" value="1"/>
</dbReference>
<gene>
    <name evidence="2" type="ORF">BMAGN_0528</name>
</gene>
<dbReference type="STRING" id="1692.BMAGN_0528"/>
<evidence type="ECO:0000313" key="2">
    <source>
        <dbReference type="EMBL" id="KFI68662.1"/>
    </source>
</evidence>
<reference evidence="2 3" key="1">
    <citation type="submission" date="2014-03" db="EMBL/GenBank/DDBJ databases">
        <title>Genomics of Bifidobacteria.</title>
        <authorList>
            <person name="Ventura M."/>
            <person name="Milani C."/>
            <person name="Lugli G.A."/>
        </authorList>
    </citation>
    <scope>NUCLEOTIDE SEQUENCE [LARGE SCALE GENOMIC DNA]</scope>
    <source>
        <strain evidence="2 3">LMG 11591</strain>
    </source>
</reference>
<dbReference type="RefSeq" id="WP_022859140.1">
    <property type="nucleotide sequence ID" value="NZ_JGZB01000003.1"/>
</dbReference>
<evidence type="ECO:0000256" key="1">
    <source>
        <dbReference type="ARBA" id="ARBA00006479"/>
    </source>
</evidence>
<dbReference type="Proteomes" id="UP000029052">
    <property type="component" value="Unassembled WGS sequence"/>
</dbReference>
<protein>
    <submittedName>
        <fullName evidence="2">Sugar kinase, ROK family</fullName>
        <ecNumber evidence="2">2.7.1.2</ecNumber>
    </submittedName>
</protein>
<dbReference type="SUPFAM" id="SSF53067">
    <property type="entry name" value="Actin-like ATPase domain"/>
    <property type="match status" value="1"/>
</dbReference>
<dbReference type="PANTHER" id="PTHR18964">
    <property type="entry name" value="ROK (REPRESSOR, ORF, KINASE) FAMILY"/>
    <property type="match status" value="1"/>
</dbReference>
<dbReference type="EC" id="2.7.1.2" evidence="2"/>
<keyword evidence="2" id="KW-0418">Kinase</keyword>
<comment type="similarity">
    <text evidence="1">Belongs to the ROK (NagC/XylR) family.</text>
</comment>